<sequence>MDILCTHVPAVTLSLTSFDQWLTIQEQLAGHWNKTDPTFANDYQAMQQYFASITSESNGWMWDGRRCGDSEFVFDLATRLRNIVVEQVDTAVNRPTQFNRRGEMVCYFAAFAIVSLIQRFVVCAHGTMGHQQIESLLAKRFSKVDSQ</sequence>
<gene>
    <name evidence="1" type="ORF">DACRYDRAFT_110440</name>
</gene>
<dbReference type="RefSeq" id="XP_040626018.1">
    <property type="nucleotide sequence ID" value="XM_040769051.1"/>
</dbReference>
<dbReference type="GeneID" id="63684113"/>
<keyword evidence="2" id="KW-1185">Reference proteome</keyword>
<dbReference type="EMBL" id="JH795871">
    <property type="protein sequence ID" value="EJT99120.1"/>
    <property type="molecule type" value="Genomic_DNA"/>
</dbReference>
<organism evidence="1 2">
    <name type="scientific">Dacryopinax primogenitus (strain DJM 731)</name>
    <name type="common">Brown rot fungus</name>
    <dbReference type="NCBI Taxonomy" id="1858805"/>
    <lineage>
        <taxon>Eukaryota</taxon>
        <taxon>Fungi</taxon>
        <taxon>Dikarya</taxon>
        <taxon>Basidiomycota</taxon>
        <taxon>Agaricomycotina</taxon>
        <taxon>Dacrymycetes</taxon>
        <taxon>Dacrymycetales</taxon>
        <taxon>Dacrymycetaceae</taxon>
        <taxon>Dacryopinax</taxon>
    </lineage>
</organism>
<reference evidence="1 2" key="1">
    <citation type="journal article" date="2012" name="Science">
        <title>The Paleozoic origin of enzymatic lignin decomposition reconstructed from 31 fungal genomes.</title>
        <authorList>
            <person name="Floudas D."/>
            <person name="Binder M."/>
            <person name="Riley R."/>
            <person name="Barry K."/>
            <person name="Blanchette R.A."/>
            <person name="Henrissat B."/>
            <person name="Martinez A.T."/>
            <person name="Otillar R."/>
            <person name="Spatafora J.W."/>
            <person name="Yadav J.S."/>
            <person name="Aerts A."/>
            <person name="Benoit I."/>
            <person name="Boyd A."/>
            <person name="Carlson A."/>
            <person name="Copeland A."/>
            <person name="Coutinho P.M."/>
            <person name="de Vries R.P."/>
            <person name="Ferreira P."/>
            <person name="Findley K."/>
            <person name="Foster B."/>
            <person name="Gaskell J."/>
            <person name="Glotzer D."/>
            <person name="Gorecki P."/>
            <person name="Heitman J."/>
            <person name="Hesse C."/>
            <person name="Hori C."/>
            <person name="Igarashi K."/>
            <person name="Jurgens J.A."/>
            <person name="Kallen N."/>
            <person name="Kersten P."/>
            <person name="Kohler A."/>
            <person name="Kuees U."/>
            <person name="Kumar T.K.A."/>
            <person name="Kuo A."/>
            <person name="LaButti K."/>
            <person name="Larrondo L.F."/>
            <person name="Lindquist E."/>
            <person name="Ling A."/>
            <person name="Lombard V."/>
            <person name="Lucas S."/>
            <person name="Lundell T."/>
            <person name="Martin R."/>
            <person name="McLaughlin D.J."/>
            <person name="Morgenstern I."/>
            <person name="Morin E."/>
            <person name="Murat C."/>
            <person name="Nagy L.G."/>
            <person name="Nolan M."/>
            <person name="Ohm R.A."/>
            <person name="Patyshakuliyeva A."/>
            <person name="Rokas A."/>
            <person name="Ruiz-Duenas F.J."/>
            <person name="Sabat G."/>
            <person name="Salamov A."/>
            <person name="Samejima M."/>
            <person name="Schmutz J."/>
            <person name="Slot J.C."/>
            <person name="St John F."/>
            <person name="Stenlid J."/>
            <person name="Sun H."/>
            <person name="Sun S."/>
            <person name="Syed K."/>
            <person name="Tsang A."/>
            <person name="Wiebenga A."/>
            <person name="Young D."/>
            <person name="Pisabarro A."/>
            <person name="Eastwood D.C."/>
            <person name="Martin F."/>
            <person name="Cullen D."/>
            <person name="Grigoriev I.V."/>
            <person name="Hibbett D.S."/>
        </authorList>
    </citation>
    <scope>NUCLEOTIDE SEQUENCE [LARGE SCALE GENOMIC DNA]</scope>
    <source>
        <strain evidence="1 2">DJM-731 SS1</strain>
    </source>
</reference>
<dbReference type="HOGENOM" id="CLU_1767991_0_0_1"/>
<proteinExistence type="predicted"/>
<accession>M5FQF7</accession>
<dbReference type="STRING" id="1858805.M5FQF7"/>
<name>M5FQF7_DACPD</name>
<dbReference type="Proteomes" id="UP000030653">
    <property type="component" value="Unassembled WGS sequence"/>
</dbReference>
<dbReference type="AlphaFoldDB" id="M5FQF7"/>
<dbReference type="OrthoDB" id="10510344at2759"/>
<protein>
    <submittedName>
        <fullName evidence="1">Uncharacterized protein</fullName>
    </submittedName>
</protein>
<evidence type="ECO:0000313" key="1">
    <source>
        <dbReference type="EMBL" id="EJT99120.1"/>
    </source>
</evidence>
<evidence type="ECO:0000313" key="2">
    <source>
        <dbReference type="Proteomes" id="UP000030653"/>
    </source>
</evidence>